<accession>A0AAD9J969</accession>
<proteinExistence type="predicted"/>
<protein>
    <submittedName>
        <fullName evidence="1">Uncharacterized protein</fullName>
    </submittedName>
</protein>
<name>A0AAD9J969_RIDPI</name>
<keyword evidence="2" id="KW-1185">Reference proteome</keyword>
<sequence>MPSFTGCDTCEFASSVVDFTTKPDICFDRLPTYTTCCGVGGFSDSHGSELLGTGRRSPVSHGDLASTFNHLSKLDCGTWVLNANGFSSSAACASLVVSRLSGCVASAAGFPTSDESSHLFMLLFATSSTEHIASVSLSRTSVNTRLAGFRSAVSQSGLSSPRRR</sequence>
<reference evidence="1" key="1">
    <citation type="journal article" date="2023" name="Mol. Biol. Evol.">
        <title>Third-Generation Sequencing Reveals the Adaptive Role of the Epigenome in Three Deep-Sea Polychaetes.</title>
        <authorList>
            <person name="Perez M."/>
            <person name="Aroh O."/>
            <person name="Sun Y."/>
            <person name="Lan Y."/>
            <person name="Juniper S.K."/>
            <person name="Young C.R."/>
            <person name="Angers B."/>
            <person name="Qian P.Y."/>
        </authorList>
    </citation>
    <scope>NUCLEOTIDE SEQUENCE</scope>
    <source>
        <strain evidence="1">R07B-5</strain>
    </source>
</reference>
<dbReference type="EMBL" id="JAODUO010003240">
    <property type="protein sequence ID" value="KAK2148251.1"/>
    <property type="molecule type" value="Genomic_DNA"/>
</dbReference>
<gene>
    <name evidence="1" type="ORF">NP493_3258g00004</name>
</gene>
<comment type="caution">
    <text evidence="1">The sequence shown here is derived from an EMBL/GenBank/DDBJ whole genome shotgun (WGS) entry which is preliminary data.</text>
</comment>
<dbReference type="AlphaFoldDB" id="A0AAD9J969"/>
<evidence type="ECO:0000313" key="2">
    <source>
        <dbReference type="Proteomes" id="UP001209878"/>
    </source>
</evidence>
<organism evidence="1 2">
    <name type="scientific">Ridgeia piscesae</name>
    <name type="common">Tubeworm</name>
    <dbReference type="NCBI Taxonomy" id="27915"/>
    <lineage>
        <taxon>Eukaryota</taxon>
        <taxon>Metazoa</taxon>
        <taxon>Spiralia</taxon>
        <taxon>Lophotrochozoa</taxon>
        <taxon>Annelida</taxon>
        <taxon>Polychaeta</taxon>
        <taxon>Sedentaria</taxon>
        <taxon>Canalipalpata</taxon>
        <taxon>Sabellida</taxon>
        <taxon>Siboglinidae</taxon>
        <taxon>Ridgeia</taxon>
    </lineage>
</organism>
<dbReference type="Proteomes" id="UP001209878">
    <property type="component" value="Unassembled WGS sequence"/>
</dbReference>
<evidence type="ECO:0000313" key="1">
    <source>
        <dbReference type="EMBL" id="KAK2148251.1"/>
    </source>
</evidence>